<dbReference type="Proteomes" id="UP000295252">
    <property type="component" value="Chromosome XI"/>
</dbReference>
<dbReference type="InParanoid" id="A0A068UBN2"/>
<dbReference type="PhylomeDB" id="A0A068UBN2"/>
<dbReference type="AlphaFoldDB" id="A0A068UBN2"/>
<sequence length="164" mass="18059">MIISSLTESRRKLVVAVEHNTNETFMFNGGLCGVPRYLVPPCSTSIDHKSSTKKIAHVIFLTLGITAALLAMISYFDLLQATESYGESHVLETGSTCGSVYRLILKDGMLVAVKESMAYTKILATFGYIAPEYGLEGIVSTQCDAYPSQLISFFSFCILNFNFR</sequence>
<dbReference type="GO" id="GO:0016020">
    <property type="term" value="C:membrane"/>
    <property type="evidence" value="ECO:0007669"/>
    <property type="project" value="TreeGrafter"/>
</dbReference>
<keyword evidence="1" id="KW-1133">Transmembrane helix</keyword>
<dbReference type="Gramene" id="CDP05657">
    <property type="protein sequence ID" value="CDP05657"/>
    <property type="gene ID" value="GSCOC_T00020838001"/>
</dbReference>
<name>A0A068UBN2_COFCA</name>
<dbReference type="PANTHER" id="PTHR48055:SF36">
    <property type="entry name" value="PROTEIN KINASE, PLANT-TYPE, PUTATIVE-RELATED"/>
    <property type="match status" value="1"/>
</dbReference>
<dbReference type="InterPro" id="IPR051564">
    <property type="entry name" value="LRR_receptor-like_kinase"/>
</dbReference>
<dbReference type="PANTHER" id="PTHR48055">
    <property type="entry name" value="LEUCINE-RICH REPEAT RECEPTOR PROTEIN KINASE EMS1"/>
    <property type="match status" value="1"/>
</dbReference>
<dbReference type="Gene3D" id="3.30.200.20">
    <property type="entry name" value="Phosphorylase Kinase, domain 1"/>
    <property type="match status" value="1"/>
</dbReference>
<keyword evidence="1" id="KW-0472">Membrane</keyword>
<feature type="transmembrane region" description="Helical" evidence="1">
    <location>
        <begin position="55"/>
        <end position="76"/>
    </location>
</feature>
<accession>A0A068UBN2</accession>
<proteinExistence type="predicted"/>
<gene>
    <name evidence="2" type="ORF">GSCOC_T00020838001</name>
</gene>
<organism evidence="2 3">
    <name type="scientific">Coffea canephora</name>
    <name type="common">Robusta coffee</name>
    <dbReference type="NCBI Taxonomy" id="49390"/>
    <lineage>
        <taxon>Eukaryota</taxon>
        <taxon>Viridiplantae</taxon>
        <taxon>Streptophyta</taxon>
        <taxon>Embryophyta</taxon>
        <taxon>Tracheophyta</taxon>
        <taxon>Spermatophyta</taxon>
        <taxon>Magnoliopsida</taxon>
        <taxon>eudicotyledons</taxon>
        <taxon>Gunneridae</taxon>
        <taxon>Pentapetalae</taxon>
        <taxon>asterids</taxon>
        <taxon>lamiids</taxon>
        <taxon>Gentianales</taxon>
        <taxon>Rubiaceae</taxon>
        <taxon>Ixoroideae</taxon>
        <taxon>Gardenieae complex</taxon>
        <taxon>Bertiereae - Coffeeae clade</taxon>
        <taxon>Coffeeae</taxon>
        <taxon>Coffea</taxon>
    </lineage>
</organism>
<keyword evidence="1" id="KW-0812">Transmembrane</keyword>
<dbReference type="EMBL" id="HG739101">
    <property type="protein sequence ID" value="CDP05657.1"/>
    <property type="molecule type" value="Genomic_DNA"/>
</dbReference>
<evidence type="ECO:0000256" key="1">
    <source>
        <dbReference type="SAM" id="Phobius"/>
    </source>
</evidence>
<evidence type="ECO:0000313" key="2">
    <source>
        <dbReference type="EMBL" id="CDP05657.1"/>
    </source>
</evidence>
<keyword evidence="3" id="KW-1185">Reference proteome</keyword>
<protein>
    <submittedName>
        <fullName evidence="2">Uncharacterized protein</fullName>
    </submittedName>
</protein>
<evidence type="ECO:0000313" key="3">
    <source>
        <dbReference type="Proteomes" id="UP000295252"/>
    </source>
</evidence>
<reference evidence="3" key="1">
    <citation type="journal article" date="2014" name="Science">
        <title>The coffee genome provides insight into the convergent evolution of caffeine biosynthesis.</title>
        <authorList>
            <person name="Denoeud F."/>
            <person name="Carretero-Paulet L."/>
            <person name="Dereeper A."/>
            <person name="Droc G."/>
            <person name="Guyot R."/>
            <person name="Pietrella M."/>
            <person name="Zheng C."/>
            <person name="Alberti A."/>
            <person name="Anthony F."/>
            <person name="Aprea G."/>
            <person name="Aury J.M."/>
            <person name="Bento P."/>
            <person name="Bernard M."/>
            <person name="Bocs S."/>
            <person name="Campa C."/>
            <person name="Cenci A."/>
            <person name="Combes M.C."/>
            <person name="Crouzillat D."/>
            <person name="Da Silva C."/>
            <person name="Daddiego L."/>
            <person name="De Bellis F."/>
            <person name="Dussert S."/>
            <person name="Garsmeur O."/>
            <person name="Gayraud T."/>
            <person name="Guignon V."/>
            <person name="Jahn K."/>
            <person name="Jamilloux V."/>
            <person name="Joet T."/>
            <person name="Labadie K."/>
            <person name="Lan T."/>
            <person name="Leclercq J."/>
            <person name="Lepelley M."/>
            <person name="Leroy T."/>
            <person name="Li L.T."/>
            <person name="Librado P."/>
            <person name="Lopez L."/>
            <person name="Munoz A."/>
            <person name="Noel B."/>
            <person name="Pallavicini A."/>
            <person name="Perrotta G."/>
            <person name="Poncet V."/>
            <person name="Pot D."/>
            <person name="Priyono X."/>
            <person name="Rigoreau M."/>
            <person name="Rouard M."/>
            <person name="Rozas J."/>
            <person name="Tranchant-Dubreuil C."/>
            <person name="VanBuren R."/>
            <person name="Zhang Q."/>
            <person name="Andrade A.C."/>
            <person name="Argout X."/>
            <person name="Bertrand B."/>
            <person name="de Kochko A."/>
            <person name="Graziosi G."/>
            <person name="Henry R.J."/>
            <person name="Jayarama X."/>
            <person name="Ming R."/>
            <person name="Nagai C."/>
            <person name="Rounsley S."/>
            <person name="Sankoff D."/>
            <person name="Giuliano G."/>
            <person name="Albert V.A."/>
            <person name="Wincker P."/>
            <person name="Lashermes P."/>
        </authorList>
    </citation>
    <scope>NUCLEOTIDE SEQUENCE [LARGE SCALE GENOMIC DNA]</scope>
    <source>
        <strain evidence="3">cv. DH200-94</strain>
    </source>
</reference>